<feature type="transmembrane region" description="Helical" evidence="1">
    <location>
        <begin position="1354"/>
        <end position="1379"/>
    </location>
</feature>
<comment type="caution">
    <text evidence="2">The sequence shown here is derived from an EMBL/GenBank/DDBJ whole genome shotgun (WGS) entry which is preliminary data.</text>
</comment>
<feature type="transmembrane region" description="Helical" evidence="1">
    <location>
        <begin position="929"/>
        <end position="947"/>
    </location>
</feature>
<keyword evidence="1" id="KW-0472">Membrane</keyword>
<name>A0A820EY19_9BILA</name>
<reference evidence="2" key="1">
    <citation type="submission" date="2021-02" db="EMBL/GenBank/DDBJ databases">
        <authorList>
            <person name="Nowell W R."/>
        </authorList>
    </citation>
    <scope>NUCLEOTIDE SEQUENCE</scope>
</reference>
<proteinExistence type="predicted"/>
<feature type="transmembrane region" description="Helical" evidence="1">
    <location>
        <begin position="397"/>
        <end position="419"/>
    </location>
</feature>
<evidence type="ECO:0000313" key="3">
    <source>
        <dbReference type="Proteomes" id="UP000663862"/>
    </source>
</evidence>
<feature type="transmembrane region" description="Helical" evidence="1">
    <location>
        <begin position="33"/>
        <end position="51"/>
    </location>
</feature>
<feature type="non-terminal residue" evidence="2">
    <location>
        <position position="1395"/>
    </location>
</feature>
<gene>
    <name evidence="2" type="ORF">TSG867_LOCUS3361</name>
</gene>
<keyword evidence="1" id="KW-0812">Transmembrane</keyword>
<feature type="non-terminal residue" evidence="2">
    <location>
        <position position="1"/>
    </location>
</feature>
<organism evidence="2 3">
    <name type="scientific">Rotaria socialis</name>
    <dbReference type="NCBI Taxonomy" id="392032"/>
    <lineage>
        <taxon>Eukaryota</taxon>
        <taxon>Metazoa</taxon>
        <taxon>Spiralia</taxon>
        <taxon>Gnathifera</taxon>
        <taxon>Rotifera</taxon>
        <taxon>Eurotatoria</taxon>
        <taxon>Bdelloidea</taxon>
        <taxon>Philodinida</taxon>
        <taxon>Philodinidae</taxon>
        <taxon>Rotaria</taxon>
    </lineage>
</organism>
<dbReference type="EMBL" id="CAJOBQ010000100">
    <property type="protein sequence ID" value="CAF4255489.1"/>
    <property type="molecule type" value="Genomic_DNA"/>
</dbReference>
<evidence type="ECO:0000313" key="2">
    <source>
        <dbReference type="EMBL" id="CAF4255489.1"/>
    </source>
</evidence>
<dbReference type="Proteomes" id="UP000663862">
    <property type="component" value="Unassembled WGS sequence"/>
</dbReference>
<accession>A0A820EY19</accession>
<keyword evidence="1" id="KW-1133">Transmembrane helix</keyword>
<feature type="transmembrane region" description="Helical" evidence="1">
    <location>
        <begin position="493"/>
        <end position="511"/>
    </location>
</feature>
<feature type="transmembrane region" description="Helical" evidence="1">
    <location>
        <begin position="841"/>
        <end position="867"/>
    </location>
</feature>
<sequence>MVVAALIRFLSQLNLFNTYSTDARTVHREIVTTRIYIILLTTSIVVLMVYASQKTIFHAELVVKPSFDVYERLSATYSDTLSCPCTEISVPFSVFANLTYIFHEVCSSDFVSDAWLSFLYNDKASSYPTFDIRSVGNSQFQLLRTLCVSSKQAIMNALKVNLASVTLVDSRGSVLNSKSFRVQVESLTSEFILRIRSVQRRQRAFFAMLIDRNSMLTALETAAIPFISSTFKLEMQMVIHRRVSVMSFIATYMECSCDATYSCISMLGIATNDIHNSHELALNDSYGLEHYNIGYLAHVNGFLSGCLPLHSLLLSTLECYSNQICLNNLMAHLPSSNTLFNILNMNDSKNFIPTTPIDTLIDNLMIDEWLTEMDYHSYFAACRPLSCSYSYTVRFSILYIVTTLSGLCGGLIVILRFLCEVLMTSFYRIRDRYVRRLEPPVAESPRLGPRVIFYEWICSLFNRIRNALHNLNLFDRRNSDASAIQEQILTTRLYIGCLFTSLLILILATGLSERTVINTVVLPPVAEFEKIAQTERQTLSCPCSEIAIQNSAFISVTYTLHQICSSELLSEDSLDRLSYIDHIRSAYYHLDIRLYGLDMFRAIISYCILSNSTINDALATLLDTYLITTETLSRQDFNEQTQVLINNFLSNVKQTFKHMSVLAHETTRGSQLLSSRVSNFFLDGIFDSNQNLIRVQTHLGTMSSIDDMLPTCSCALNMCSQLLGFFNRSSNGSKFTLITEIPGMYSACYPLDGLRKSTLECWFNETCIEIISSNLTPFPVDISFDPLNTSRLIRFSPKSTLGNIIDEIMVEEWRQTISYEAYYRSCKPLKCVFTYTQRLDLIYVVTILAAVLGGLSVSFQIVCSWLIKFYVHRRRTITVSTSTNSSIVGTSIRPSIVFNAKRYLRAINLFDSQSPHVHIVQRERLSTRVYVVLLVSATICLTIYLFFVENQHIATMKLTSSADVTQFYEKYTTGLSCPCKQASIQYSMFVSLKVLKYHPICSSQFLSLDYLKTLMGDSLVVDPDSIRFKGQFLAGQLSILSSFCTMANDAMNTSLALFVGTQFIASQILTNDQFQAQINKTVSLLFLDISLSFRQAIDYLEAIIHGNAIMSSYMSNWQFIVNPSANARFIRTRPVWYGNCSCASSDKCSLPMSITNISFPGLLIGCLPLPVLLQSTLECFYNQACLDTLHYALFDHKKMKSLPTSLMMSSHFLPNASIGSIFDELFVENWLREYDYEAFFRACGVSMCTYIYSTRPDILYVLTTIIGLIGGLTVFLRIICPLLVMGYNHLIDFFRNGRRTVPLYTLPVQPSVVVASISTSANISLLNDRNITTRTHANLCCCPWMRDQRIQIKILVIVIIFVCAVALFVVPIVATQLFFDNRDDLLANNNSTTLL</sequence>
<protein>
    <submittedName>
        <fullName evidence="2">Uncharacterized protein</fullName>
    </submittedName>
</protein>
<evidence type="ECO:0000256" key="1">
    <source>
        <dbReference type="SAM" id="Phobius"/>
    </source>
</evidence>
<feature type="transmembrane region" description="Helical" evidence="1">
    <location>
        <begin position="1258"/>
        <end position="1285"/>
    </location>
</feature>